<proteinExistence type="predicted"/>
<dbReference type="Proteomes" id="UP001159363">
    <property type="component" value="Chromosome 8"/>
</dbReference>
<keyword evidence="2" id="KW-1185">Reference proteome</keyword>
<evidence type="ECO:0000313" key="2">
    <source>
        <dbReference type="Proteomes" id="UP001159363"/>
    </source>
</evidence>
<gene>
    <name evidence="1" type="ORF">PR048_022799</name>
</gene>
<sequence>MQSDDKYFNETYDAVLKHCEDSEVEVSFPKRRKVSQHLEENWQKTKKDEIRRKIYYPILDSLVQGIDERFRQETTAIVTAAVNMFKLDITKEEIAILSKNFYLSPTGSEGEIRLLKALDADKTL</sequence>
<accession>A0ABQ9GS98</accession>
<protein>
    <submittedName>
        <fullName evidence="1">Uncharacterized protein</fullName>
    </submittedName>
</protein>
<reference evidence="1 2" key="1">
    <citation type="submission" date="2023-02" db="EMBL/GenBank/DDBJ databases">
        <title>LHISI_Scaffold_Assembly.</title>
        <authorList>
            <person name="Stuart O.P."/>
            <person name="Cleave R."/>
            <person name="Magrath M.J.L."/>
            <person name="Mikheyev A.S."/>
        </authorList>
    </citation>
    <scope>NUCLEOTIDE SEQUENCE [LARGE SCALE GENOMIC DNA]</scope>
    <source>
        <strain evidence="1">Daus_M_001</strain>
        <tissue evidence="1">Leg muscle</tissue>
    </source>
</reference>
<comment type="caution">
    <text evidence="1">The sequence shown here is derived from an EMBL/GenBank/DDBJ whole genome shotgun (WGS) entry which is preliminary data.</text>
</comment>
<dbReference type="EMBL" id="JARBHB010000009">
    <property type="protein sequence ID" value="KAJ8874909.1"/>
    <property type="molecule type" value="Genomic_DNA"/>
</dbReference>
<evidence type="ECO:0000313" key="1">
    <source>
        <dbReference type="EMBL" id="KAJ8874909.1"/>
    </source>
</evidence>
<name>A0ABQ9GS98_9NEOP</name>
<organism evidence="1 2">
    <name type="scientific">Dryococelus australis</name>
    <dbReference type="NCBI Taxonomy" id="614101"/>
    <lineage>
        <taxon>Eukaryota</taxon>
        <taxon>Metazoa</taxon>
        <taxon>Ecdysozoa</taxon>
        <taxon>Arthropoda</taxon>
        <taxon>Hexapoda</taxon>
        <taxon>Insecta</taxon>
        <taxon>Pterygota</taxon>
        <taxon>Neoptera</taxon>
        <taxon>Polyneoptera</taxon>
        <taxon>Phasmatodea</taxon>
        <taxon>Verophasmatodea</taxon>
        <taxon>Anareolatae</taxon>
        <taxon>Phasmatidae</taxon>
        <taxon>Eurycanthinae</taxon>
        <taxon>Dryococelus</taxon>
    </lineage>
</organism>